<dbReference type="AlphaFoldDB" id="H8Z230"/>
<dbReference type="HOGENOM" id="CLU_3141749_0_0_6"/>
<accession>H8Z230</accession>
<reference evidence="1 2" key="2">
    <citation type="submission" date="2011-11" db="EMBL/GenBank/DDBJ databases">
        <authorList>
            <consortium name="US DOE Joint Genome Institute"/>
            <person name="Lucas S."/>
            <person name="Han J."/>
            <person name="Lapidus A."/>
            <person name="Cheng J.-F."/>
            <person name="Goodwin L."/>
            <person name="Pitluck S."/>
            <person name="Peters L."/>
            <person name="Ovchinnikova G."/>
            <person name="Zhang X."/>
            <person name="Detter J.C."/>
            <person name="Han C."/>
            <person name="Tapia R."/>
            <person name="Land M."/>
            <person name="Hauser L."/>
            <person name="Kyrpides N."/>
            <person name="Ivanova N."/>
            <person name="Pagani I."/>
            <person name="Vogl K."/>
            <person name="Liu Z."/>
            <person name="Overmann J."/>
            <person name="Frigaard N.-U."/>
            <person name="Bryant D."/>
            <person name="Woyke T."/>
        </authorList>
    </citation>
    <scope>NUCLEOTIDE SEQUENCE [LARGE SCALE GENOMIC DNA]</scope>
    <source>
        <strain evidence="1 2">970</strain>
    </source>
</reference>
<gene>
    <name evidence="1" type="ORF">Thi970DRAFT_01768</name>
</gene>
<keyword evidence="2" id="KW-1185">Reference proteome</keyword>
<protein>
    <submittedName>
        <fullName evidence="1">Uncharacterized protein</fullName>
    </submittedName>
</protein>
<dbReference type="STRING" id="631362.Thi970DRAFT_01768"/>
<organism evidence="1 2">
    <name type="scientific">Thiorhodovibrio frisius</name>
    <dbReference type="NCBI Taxonomy" id="631362"/>
    <lineage>
        <taxon>Bacteria</taxon>
        <taxon>Pseudomonadati</taxon>
        <taxon>Pseudomonadota</taxon>
        <taxon>Gammaproteobacteria</taxon>
        <taxon>Chromatiales</taxon>
        <taxon>Chromatiaceae</taxon>
        <taxon>Thiorhodovibrio</taxon>
    </lineage>
</organism>
<dbReference type="Proteomes" id="UP000002964">
    <property type="component" value="Unassembled WGS sequence"/>
</dbReference>
<reference evidence="2" key="1">
    <citation type="submission" date="2011-06" db="EMBL/GenBank/DDBJ databases">
        <authorList>
            <consortium name="US DOE Joint Genome Institute (JGI-PGF)"/>
            <person name="Lucas S."/>
            <person name="Han J."/>
            <person name="Lapidus A."/>
            <person name="Cheng J.-F."/>
            <person name="Goodwin L."/>
            <person name="Pitluck S."/>
            <person name="Peters L."/>
            <person name="Land M.L."/>
            <person name="Hauser L."/>
            <person name="Vogl K."/>
            <person name="Liu Z."/>
            <person name="Overmann J."/>
            <person name="Frigaard N.-U."/>
            <person name="Bryant D.A."/>
            <person name="Woyke T.J."/>
        </authorList>
    </citation>
    <scope>NUCLEOTIDE SEQUENCE [LARGE SCALE GENOMIC DNA]</scope>
    <source>
        <strain evidence="2">970</strain>
    </source>
</reference>
<name>H8Z230_9GAMM</name>
<dbReference type="EMBL" id="JH603169">
    <property type="protein sequence ID" value="EIC21555.1"/>
    <property type="molecule type" value="Genomic_DNA"/>
</dbReference>
<sequence length="49" mass="5725">MSCRFVVNHMVLFSGLAETKSLILKFYVDWVTTPDERNAKYHHALIDAR</sequence>
<proteinExistence type="predicted"/>
<evidence type="ECO:0000313" key="2">
    <source>
        <dbReference type="Proteomes" id="UP000002964"/>
    </source>
</evidence>
<evidence type="ECO:0000313" key="1">
    <source>
        <dbReference type="EMBL" id="EIC21555.1"/>
    </source>
</evidence>